<dbReference type="AlphaFoldDB" id="A0AAP2DEP2"/>
<dbReference type="NCBIfam" id="TIGR04183">
    <property type="entry name" value="Por_Secre_tail"/>
    <property type="match status" value="1"/>
</dbReference>
<evidence type="ECO:0000313" key="2">
    <source>
        <dbReference type="EMBL" id="MBT1689897.1"/>
    </source>
</evidence>
<reference evidence="2 3" key="1">
    <citation type="submission" date="2021-05" db="EMBL/GenBank/DDBJ databases">
        <title>A Polyphasic approach of four new species of the genus Ohtaekwangia: Ohtaekwangia histidinii sp. nov., Ohtaekwangia cretensis sp. nov., Ohtaekwangia indiensis sp. nov., Ohtaekwangia reichenbachii sp. nov. from diverse environment.</title>
        <authorList>
            <person name="Octaviana S."/>
        </authorList>
    </citation>
    <scope>NUCLEOTIDE SEQUENCE [LARGE SCALE GENOMIC DNA]</scope>
    <source>
        <strain evidence="2 3">PWU37</strain>
    </source>
</reference>
<evidence type="ECO:0000259" key="1">
    <source>
        <dbReference type="Pfam" id="PF18962"/>
    </source>
</evidence>
<sequence>MIKFYLAGGRSLLLGVCITLANISAFSQARLLLDNGAIINITQGAYVVVDNSAANAITRTSGYIKMEANTSSRLKWNIGTNTSAHVFPFVTAASVYIPFTLQVTAGDIGNVSVSTFPTAANNTPYPTGVTHVEMLGVDNSANVVDRFWQIDKDGPSGTATLTFQATPAEVGSITTLRAQRWNSGTSNWDQPIAGQTSGAYSVTVPGVTTFSPWTLSGNNMPLPVELVSFTAKAIEKRVELQWITASEKNNDYFTIQRSKNGTNFFDIATVAAGPAGSSVQEYTYTDFDALPGKSYYRLKQTDLDGTEEYLDIKMVRIEEFYRGLTAYPNPVKGGTLSIDFGTELEDDTSVAISDLLGKVVFSSTVAAGTRFYSIDLSRSPAGAYLLKTFNAQSSVQQIIVLE</sequence>
<dbReference type="InterPro" id="IPR026444">
    <property type="entry name" value="Secre_tail"/>
</dbReference>
<dbReference type="InterPro" id="IPR013783">
    <property type="entry name" value="Ig-like_fold"/>
</dbReference>
<comment type="caution">
    <text evidence="2">The sequence shown here is derived from an EMBL/GenBank/DDBJ whole genome shotgun (WGS) entry which is preliminary data.</text>
</comment>
<keyword evidence="3" id="KW-1185">Reference proteome</keyword>
<dbReference type="Gene3D" id="2.60.40.3080">
    <property type="match status" value="1"/>
</dbReference>
<dbReference type="Gene3D" id="2.60.40.10">
    <property type="entry name" value="Immunoglobulins"/>
    <property type="match status" value="1"/>
</dbReference>
<organism evidence="2 3">
    <name type="scientific">Dawidia soli</name>
    <dbReference type="NCBI Taxonomy" id="2782352"/>
    <lineage>
        <taxon>Bacteria</taxon>
        <taxon>Pseudomonadati</taxon>
        <taxon>Bacteroidota</taxon>
        <taxon>Cytophagia</taxon>
        <taxon>Cytophagales</taxon>
        <taxon>Chryseotaleaceae</taxon>
        <taxon>Dawidia</taxon>
    </lineage>
</organism>
<gene>
    <name evidence="2" type="ORF">KK078_25265</name>
</gene>
<dbReference type="RefSeq" id="WP_254093119.1">
    <property type="nucleotide sequence ID" value="NZ_JAHESC010000050.1"/>
</dbReference>
<evidence type="ECO:0000313" key="3">
    <source>
        <dbReference type="Proteomes" id="UP001319180"/>
    </source>
</evidence>
<proteinExistence type="predicted"/>
<dbReference type="Proteomes" id="UP001319180">
    <property type="component" value="Unassembled WGS sequence"/>
</dbReference>
<protein>
    <submittedName>
        <fullName evidence="2">T9SS type A sorting domain-containing protein</fullName>
    </submittedName>
</protein>
<accession>A0AAP2DEP2</accession>
<feature type="domain" description="Secretion system C-terminal sorting" evidence="1">
    <location>
        <begin position="327"/>
        <end position="400"/>
    </location>
</feature>
<dbReference type="EMBL" id="JAHESC010000050">
    <property type="protein sequence ID" value="MBT1689897.1"/>
    <property type="molecule type" value="Genomic_DNA"/>
</dbReference>
<dbReference type="Pfam" id="PF18962">
    <property type="entry name" value="Por_Secre_tail"/>
    <property type="match status" value="1"/>
</dbReference>
<name>A0AAP2DEP2_9BACT</name>